<dbReference type="Proteomes" id="UP000002730">
    <property type="component" value="Chromosome"/>
</dbReference>
<dbReference type="AlphaFoldDB" id="D9SVD8"/>
<evidence type="ECO:0000313" key="3">
    <source>
        <dbReference type="Proteomes" id="UP000002730"/>
    </source>
</evidence>
<keyword evidence="3" id="KW-1185">Reference proteome</keyword>
<name>D9SVD8_CLOC7</name>
<organism evidence="2 3">
    <name type="scientific">Clostridium cellulovorans (strain ATCC 35296 / DSM 3052 / OCM 3 / 743B)</name>
    <dbReference type="NCBI Taxonomy" id="573061"/>
    <lineage>
        <taxon>Bacteria</taxon>
        <taxon>Bacillati</taxon>
        <taxon>Bacillota</taxon>
        <taxon>Clostridia</taxon>
        <taxon>Eubacteriales</taxon>
        <taxon>Clostridiaceae</taxon>
        <taxon>Clostridium</taxon>
    </lineage>
</organism>
<keyword evidence="1" id="KW-1133">Transmembrane helix</keyword>
<reference evidence="2 3" key="1">
    <citation type="submission" date="2010-08" db="EMBL/GenBank/DDBJ databases">
        <title>Complete sequence of Clostridium cellulovorans 743B.</title>
        <authorList>
            <consortium name="US DOE Joint Genome Institute"/>
            <person name="Lucas S."/>
            <person name="Copeland A."/>
            <person name="Lapidus A."/>
            <person name="Cheng J.-F."/>
            <person name="Bruce D."/>
            <person name="Goodwin L."/>
            <person name="Pitluck S."/>
            <person name="Chertkov O."/>
            <person name="Detter J.C."/>
            <person name="Han C."/>
            <person name="Tapia R."/>
            <person name="Land M."/>
            <person name="Hauser L."/>
            <person name="Chang Y.-J."/>
            <person name="Jeffries C."/>
            <person name="Kyrpides N."/>
            <person name="Ivanova N."/>
            <person name="Mikhailova N."/>
            <person name="Hemme C.L."/>
            <person name="Woyke T."/>
        </authorList>
    </citation>
    <scope>NUCLEOTIDE SEQUENCE [LARGE SCALE GENOMIC DNA]</scope>
    <source>
        <strain evidence="3">ATCC 35296 / DSM 3052 / OCM 3 / 743B</strain>
    </source>
</reference>
<feature type="transmembrane region" description="Helical" evidence="1">
    <location>
        <begin position="27"/>
        <end position="43"/>
    </location>
</feature>
<evidence type="ECO:0000256" key="1">
    <source>
        <dbReference type="SAM" id="Phobius"/>
    </source>
</evidence>
<keyword evidence="1" id="KW-0472">Membrane</keyword>
<proteinExistence type="predicted"/>
<keyword evidence="1" id="KW-0812">Transmembrane</keyword>
<evidence type="ECO:0000313" key="2">
    <source>
        <dbReference type="EMBL" id="ADL51062.1"/>
    </source>
</evidence>
<sequence>MDTVAAKILRFGVKYKMKNNQEPSRKLYFIYSLASVALAIRLFKDSIILQKAYVMIVGVMTLLGMAFICARYAVLKKRSIISLH</sequence>
<dbReference type="HOGENOM" id="CLU_2521705_0_0_9"/>
<accession>D9SVD8</accession>
<dbReference type="RefSeq" id="WP_010076077.1">
    <property type="nucleotide sequence ID" value="NC_014393.1"/>
</dbReference>
<protein>
    <submittedName>
        <fullName evidence="2">Uncharacterized protein</fullName>
    </submittedName>
</protein>
<dbReference type="KEGG" id="ccb:Clocel_1308"/>
<feature type="transmembrane region" description="Helical" evidence="1">
    <location>
        <begin position="55"/>
        <end position="74"/>
    </location>
</feature>
<gene>
    <name evidence="2" type="ordered locus">Clocel_1308</name>
</gene>
<dbReference type="EMBL" id="CP002160">
    <property type="protein sequence ID" value="ADL51062.1"/>
    <property type="molecule type" value="Genomic_DNA"/>
</dbReference>